<dbReference type="Proteomes" id="UP000636800">
    <property type="component" value="Unassembled WGS sequence"/>
</dbReference>
<accession>A0A835QCK7</accession>
<dbReference type="AlphaFoldDB" id="A0A835QCK7"/>
<evidence type="ECO:0000313" key="2">
    <source>
        <dbReference type="Proteomes" id="UP000636800"/>
    </source>
</evidence>
<dbReference type="OrthoDB" id="10266736at2759"/>
<dbReference type="Gene3D" id="3.80.10.10">
    <property type="entry name" value="Ribonuclease Inhibitor"/>
    <property type="match status" value="1"/>
</dbReference>
<protein>
    <submittedName>
        <fullName evidence="1">Uncharacterized protein</fullName>
    </submittedName>
</protein>
<sequence>MKEMCAWLCLPDEDPTASMPSLYPVPLNHRGILDRSTRGYHRLLGNLGAEQMIGPAPSPRWLPCIGIYVVLITMGGACSRKRGNFVDSGDSRRGGSPRFSKAGSSKWLLFSLSRCGSTSSQRGQKKCPSLMELCVTKIREDIAKYSSFSMLPRDISQQIFNELVKSYCLTDVSLDAFRDCALQDMLLGEYPGVKDGWMPVISSQGSSLLSLDISCSDVTDAGFLYLKECPNVQLLNLNYCDQISDHSLDSLSGKFMPH</sequence>
<gene>
    <name evidence="1" type="ORF">HPP92_017331</name>
</gene>
<dbReference type="InterPro" id="IPR032675">
    <property type="entry name" value="LRR_dom_sf"/>
</dbReference>
<comment type="caution">
    <text evidence="1">The sequence shown here is derived from an EMBL/GenBank/DDBJ whole genome shotgun (WGS) entry which is preliminary data.</text>
</comment>
<name>A0A835QCK7_VANPL</name>
<keyword evidence="2" id="KW-1185">Reference proteome</keyword>
<dbReference type="SUPFAM" id="SSF52047">
    <property type="entry name" value="RNI-like"/>
    <property type="match status" value="1"/>
</dbReference>
<reference evidence="1 2" key="1">
    <citation type="journal article" date="2020" name="Nat. Food">
        <title>A phased Vanilla planifolia genome enables genetic improvement of flavour and production.</title>
        <authorList>
            <person name="Hasing T."/>
            <person name="Tang H."/>
            <person name="Brym M."/>
            <person name="Khazi F."/>
            <person name="Huang T."/>
            <person name="Chambers A.H."/>
        </authorList>
    </citation>
    <scope>NUCLEOTIDE SEQUENCE [LARGE SCALE GENOMIC DNA]</scope>
    <source>
        <tissue evidence="1">Leaf</tissue>
    </source>
</reference>
<proteinExistence type="predicted"/>
<organism evidence="1 2">
    <name type="scientific">Vanilla planifolia</name>
    <name type="common">Vanilla</name>
    <dbReference type="NCBI Taxonomy" id="51239"/>
    <lineage>
        <taxon>Eukaryota</taxon>
        <taxon>Viridiplantae</taxon>
        <taxon>Streptophyta</taxon>
        <taxon>Embryophyta</taxon>
        <taxon>Tracheophyta</taxon>
        <taxon>Spermatophyta</taxon>
        <taxon>Magnoliopsida</taxon>
        <taxon>Liliopsida</taxon>
        <taxon>Asparagales</taxon>
        <taxon>Orchidaceae</taxon>
        <taxon>Vanilloideae</taxon>
        <taxon>Vanilleae</taxon>
        <taxon>Vanilla</taxon>
    </lineage>
</organism>
<evidence type="ECO:0000313" key="1">
    <source>
        <dbReference type="EMBL" id="KAG0470631.1"/>
    </source>
</evidence>
<dbReference type="EMBL" id="JADCNL010000008">
    <property type="protein sequence ID" value="KAG0470631.1"/>
    <property type="molecule type" value="Genomic_DNA"/>
</dbReference>